<evidence type="ECO:0000313" key="15">
    <source>
        <dbReference type="Proteomes" id="UP000502377"/>
    </source>
</evidence>
<dbReference type="InterPro" id="IPR036052">
    <property type="entry name" value="TrpB-like_PALP_sf"/>
</dbReference>
<dbReference type="InterPro" id="IPR050214">
    <property type="entry name" value="Cys_Synth/Cystath_Beta-Synth"/>
</dbReference>
<evidence type="ECO:0000256" key="4">
    <source>
        <dbReference type="ARBA" id="ARBA00012681"/>
    </source>
</evidence>
<evidence type="ECO:0000256" key="10">
    <source>
        <dbReference type="PIRSR" id="PIRSR605856-50"/>
    </source>
</evidence>
<evidence type="ECO:0000256" key="3">
    <source>
        <dbReference type="ARBA" id="ARBA00007103"/>
    </source>
</evidence>
<evidence type="ECO:0000256" key="6">
    <source>
        <dbReference type="ARBA" id="ARBA00022679"/>
    </source>
</evidence>
<dbReference type="NCBIfam" id="TIGR01139">
    <property type="entry name" value="cysK"/>
    <property type="match status" value="1"/>
</dbReference>
<evidence type="ECO:0000256" key="9">
    <source>
        <dbReference type="ARBA" id="ARBA00047931"/>
    </source>
</evidence>
<dbReference type="NCBIfam" id="TIGR01136">
    <property type="entry name" value="cysKM"/>
    <property type="match status" value="1"/>
</dbReference>
<dbReference type="GO" id="GO:0006535">
    <property type="term" value="P:cysteine biosynthetic process from serine"/>
    <property type="evidence" value="ECO:0007669"/>
    <property type="project" value="UniProtKB-UniRule"/>
</dbReference>
<evidence type="ECO:0000256" key="1">
    <source>
        <dbReference type="ARBA" id="ARBA00001933"/>
    </source>
</evidence>
<dbReference type="InterPro" id="IPR001926">
    <property type="entry name" value="TrpB-like_PALP"/>
</dbReference>
<dbReference type="EC" id="2.5.1.47" evidence="4 12"/>
<dbReference type="FunFam" id="3.40.50.1100:FF:000118">
    <property type="entry name" value="Related to CYS4-cystathionine beta-synthase"/>
    <property type="match status" value="1"/>
</dbReference>
<dbReference type="Gene3D" id="3.40.50.1100">
    <property type="match status" value="2"/>
</dbReference>
<comment type="catalytic activity">
    <reaction evidence="9 12">
        <text>O-acetyl-L-serine + hydrogen sulfide = L-cysteine + acetate</text>
        <dbReference type="Rhea" id="RHEA:14829"/>
        <dbReference type="ChEBI" id="CHEBI:29919"/>
        <dbReference type="ChEBI" id="CHEBI:30089"/>
        <dbReference type="ChEBI" id="CHEBI:35235"/>
        <dbReference type="ChEBI" id="CHEBI:58340"/>
        <dbReference type="EC" id="2.5.1.47"/>
    </reaction>
</comment>
<evidence type="ECO:0000259" key="13">
    <source>
        <dbReference type="Pfam" id="PF00291"/>
    </source>
</evidence>
<evidence type="ECO:0000256" key="8">
    <source>
        <dbReference type="ARBA" id="ARBA00023192"/>
    </source>
</evidence>
<dbReference type="InterPro" id="IPR001216">
    <property type="entry name" value="P-phosphate_BS"/>
</dbReference>
<evidence type="ECO:0000256" key="12">
    <source>
        <dbReference type="RuleBase" id="RU003985"/>
    </source>
</evidence>
<evidence type="ECO:0000256" key="7">
    <source>
        <dbReference type="ARBA" id="ARBA00022898"/>
    </source>
</evidence>
<comment type="pathway">
    <text evidence="2">Amino-acid biosynthesis; L-cysteine biosynthesis; L-cysteine from L-serine: step 2/2.</text>
</comment>
<dbReference type="PANTHER" id="PTHR10314">
    <property type="entry name" value="CYSTATHIONINE BETA-SYNTHASE"/>
    <property type="match status" value="1"/>
</dbReference>
<organism evidence="14 15">
    <name type="scientific">Campylobacter rectus</name>
    <name type="common">Wolinella recta</name>
    <dbReference type="NCBI Taxonomy" id="203"/>
    <lineage>
        <taxon>Bacteria</taxon>
        <taxon>Pseudomonadati</taxon>
        <taxon>Campylobacterota</taxon>
        <taxon>Epsilonproteobacteria</taxon>
        <taxon>Campylobacterales</taxon>
        <taxon>Campylobacteraceae</taxon>
        <taxon>Campylobacter</taxon>
    </lineage>
</organism>
<keyword evidence="8 12" id="KW-0198">Cysteine biosynthesis</keyword>
<comment type="cofactor">
    <cofactor evidence="1 10 12">
        <name>pyridoxal 5'-phosphate</name>
        <dbReference type="ChEBI" id="CHEBI:597326"/>
    </cofactor>
</comment>
<dbReference type="KEGG" id="crx:CRECT_0772"/>
<feature type="binding site" evidence="10">
    <location>
        <begin position="175"/>
        <end position="179"/>
    </location>
    <ligand>
        <name>pyridoxal 5'-phosphate</name>
        <dbReference type="ChEBI" id="CHEBI:597326"/>
    </ligand>
</feature>
<dbReference type="Pfam" id="PF00291">
    <property type="entry name" value="PALP"/>
    <property type="match status" value="1"/>
</dbReference>
<dbReference type="Proteomes" id="UP000502377">
    <property type="component" value="Chromosome"/>
</dbReference>
<sequence length="303" mass="32185">MIYENIVQTIGKTPIVRINSVHEEGMAEVYAKLEFFNPGGSVKDRIAANMILGMQKEGTLKKGDVIVEPTSGNTGIGAAMVGAALGYKVVLVMPETMSIERRKLQKAYGAELVLTEGAKGMKGAIEKANELVREKGYVMLSQFENKFNPQAHELTTAKEIMDDFGELDAFVVGVGTGGTLSGTARALKANGYKTKIIAVEPNDSAVISGEKPGPHKIQGIGAGFIPATLDTACIDEIERVDNDEAFEAARKLAKEDGILLGISGGAALAAAVKVAKRLGKGKKVLFIAPDNGERYLSTPLYEV</sequence>
<keyword evidence="6 12" id="KW-0808">Transferase</keyword>
<dbReference type="UniPathway" id="UPA00136">
    <property type="reaction ID" value="UER00200"/>
</dbReference>
<keyword evidence="7 10" id="KW-0663">Pyridoxal phosphate</keyword>
<evidence type="ECO:0000256" key="5">
    <source>
        <dbReference type="ARBA" id="ARBA00022605"/>
    </source>
</evidence>
<dbReference type="PROSITE" id="PS00901">
    <property type="entry name" value="CYS_SYNTHASE"/>
    <property type="match status" value="1"/>
</dbReference>
<dbReference type="AlphaFoldDB" id="A0A6G5QLC0"/>
<accession>A0A6G5QLC0</accession>
<dbReference type="FunFam" id="3.40.50.1100:FF:000003">
    <property type="entry name" value="Cystathionine beta-synthase"/>
    <property type="match status" value="1"/>
</dbReference>
<evidence type="ECO:0000256" key="2">
    <source>
        <dbReference type="ARBA" id="ARBA00004962"/>
    </source>
</evidence>
<comment type="similarity">
    <text evidence="3 12">Belongs to the cysteine synthase/cystathionine beta-synthase family.</text>
</comment>
<keyword evidence="5 12" id="KW-0028">Amino-acid biosynthesis</keyword>
<feature type="domain" description="Tryptophan synthase beta chain-like PALP" evidence="13">
    <location>
        <begin position="8"/>
        <end position="290"/>
    </location>
</feature>
<dbReference type="EMBL" id="CP012543">
    <property type="protein sequence ID" value="QCD46451.1"/>
    <property type="molecule type" value="Genomic_DNA"/>
</dbReference>
<feature type="modified residue" description="N6-(pyridoxal phosphate)lysine" evidence="11">
    <location>
        <position position="43"/>
    </location>
</feature>
<dbReference type="InterPro" id="IPR005856">
    <property type="entry name" value="Cys_synth"/>
</dbReference>
<evidence type="ECO:0000256" key="11">
    <source>
        <dbReference type="PIRSR" id="PIRSR605856-51"/>
    </source>
</evidence>
<dbReference type="RefSeq" id="WP_004320422.1">
    <property type="nucleotide sequence ID" value="NZ_CP012543.1"/>
</dbReference>
<dbReference type="CDD" id="cd01561">
    <property type="entry name" value="CBS_like"/>
    <property type="match status" value="1"/>
</dbReference>
<protein>
    <recommendedName>
        <fullName evidence="4 12">Cysteine synthase</fullName>
        <ecNumber evidence="4 12">2.5.1.47</ecNumber>
    </recommendedName>
</protein>
<dbReference type="SUPFAM" id="SSF53686">
    <property type="entry name" value="Tryptophan synthase beta subunit-like PLP-dependent enzymes"/>
    <property type="match status" value="1"/>
</dbReference>
<evidence type="ECO:0000313" key="14">
    <source>
        <dbReference type="EMBL" id="QCD46451.1"/>
    </source>
</evidence>
<reference evidence="14 15" key="1">
    <citation type="submission" date="2016-07" db="EMBL/GenBank/DDBJ databases">
        <title>Comparative genomics of the Campylobacter concisus group.</title>
        <authorList>
            <person name="Miller W.G."/>
            <person name="Yee E."/>
            <person name="Chapman M.H."/>
            <person name="Huynh S."/>
            <person name="Bono J.L."/>
            <person name="On S.L.W."/>
            <person name="StLeger J."/>
            <person name="Foster G."/>
            <person name="Parker C.T."/>
        </authorList>
    </citation>
    <scope>NUCLEOTIDE SEQUENCE [LARGE SCALE GENOMIC DNA]</scope>
    <source>
        <strain evidence="14 15">ATCC 33238</strain>
    </source>
</reference>
<gene>
    <name evidence="14" type="primary">cysK</name>
    <name evidence="14" type="ORF">CRECT_0772</name>
</gene>
<dbReference type="InterPro" id="IPR005859">
    <property type="entry name" value="CysK"/>
</dbReference>
<feature type="binding site" evidence="10">
    <location>
        <position position="73"/>
    </location>
    <ligand>
        <name>pyridoxal 5'-phosphate</name>
        <dbReference type="ChEBI" id="CHEBI:597326"/>
    </ligand>
</feature>
<dbReference type="GO" id="GO:0004124">
    <property type="term" value="F:cysteine synthase activity"/>
    <property type="evidence" value="ECO:0007669"/>
    <property type="project" value="UniProtKB-UniRule"/>
</dbReference>
<name>A0A6G5QLC0_CAMRE</name>
<proteinExistence type="inferred from homology"/>
<feature type="binding site" evidence="10">
    <location>
        <position position="263"/>
    </location>
    <ligand>
        <name>pyridoxal 5'-phosphate</name>
        <dbReference type="ChEBI" id="CHEBI:597326"/>
    </ligand>
</feature>